<evidence type="ECO:0000313" key="3">
    <source>
        <dbReference type="Proteomes" id="UP000291236"/>
    </source>
</evidence>
<feature type="domain" description="Calcineurin-like phosphoesterase" evidence="1">
    <location>
        <begin position="21"/>
        <end position="240"/>
    </location>
</feature>
<protein>
    <submittedName>
        <fullName evidence="2">Diadenosine tetraphosphatase</fullName>
    </submittedName>
</protein>
<dbReference type="InterPro" id="IPR029052">
    <property type="entry name" value="Metallo-depent_PP-like"/>
</dbReference>
<accession>A0A4V0P2F2</accession>
<proteinExistence type="predicted"/>
<dbReference type="PANTHER" id="PTHR42850:SF4">
    <property type="entry name" value="ZINC-DEPENDENT ENDOPOLYPHOSPHATASE"/>
    <property type="match status" value="1"/>
</dbReference>
<dbReference type="RefSeq" id="WP_130608052.1">
    <property type="nucleotide sequence ID" value="NZ_AP019368.1"/>
</dbReference>
<evidence type="ECO:0000259" key="1">
    <source>
        <dbReference type="Pfam" id="PF00149"/>
    </source>
</evidence>
<organism evidence="2 3">
    <name type="scientific">Fluviispira sanaruensis</name>
    <dbReference type="NCBI Taxonomy" id="2493639"/>
    <lineage>
        <taxon>Bacteria</taxon>
        <taxon>Pseudomonadati</taxon>
        <taxon>Bdellovibrionota</taxon>
        <taxon>Oligoflexia</taxon>
        <taxon>Silvanigrellales</taxon>
        <taxon>Silvanigrellaceae</taxon>
        <taxon>Fluviispira</taxon>
    </lineage>
</organism>
<dbReference type="Pfam" id="PF00149">
    <property type="entry name" value="Metallophos"/>
    <property type="match status" value="1"/>
</dbReference>
<dbReference type="OrthoDB" id="9807890at2"/>
<dbReference type="EMBL" id="AP019368">
    <property type="protein sequence ID" value="BBH53017.1"/>
    <property type="molecule type" value="Genomic_DNA"/>
</dbReference>
<dbReference type="Gene3D" id="3.60.21.10">
    <property type="match status" value="1"/>
</dbReference>
<sequence length="308" mass="35058">MQDSSNNLVIKSLAPSTERLPLFIVGDVHGCARELAELIETAKKHISKFQLILVGDLFTKGPDPVGVFELIQEHSALCIKGNHDWALWSTIQQAQKRSFHTLAEHTKQTLHLIRYHKRAIFDLLCSLPHAYTTTVVSQLKRSHWEKEYPLIIVHAGIDSTKGLLGTTERMLLTARYVRWDSKTTEKKLLVVPSGYRSEVLNSMNQNNMSHENNENNVLRERFRWHELHNGPALIVFGHDAKQGLFRKTLPSGRPICVGIDTGCTYGNSLTGYFPEVDLAIQVRSQRKYFDIKKNIILLKPHQNKHAAV</sequence>
<dbReference type="GO" id="GO:0000298">
    <property type="term" value="F:endopolyphosphatase activity"/>
    <property type="evidence" value="ECO:0007669"/>
    <property type="project" value="TreeGrafter"/>
</dbReference>
<dbReference type="SUPFAM" id="SSF56300">
    <property type="entry name" value="Metallo-dependent phosphatases"/>
    <property type="match status" value="1"/>
</dbReference>
<dbReference type="AlphaFoldDB" id="A0A4V0P2F2"/>
<dbReference type="InterPro" id="IPR050126">
    <property type="entry name" value="Ap4A_hydrolase"/>
</dbReference>
<evidence type="ECO:0000313" key="2">
    <source>
        <dbReference type="EMBL" id="BBH53017.1"/>
    </source>
</evidence>
<dbReference type="InterPro" id="IPR004843">
    <property type="entry name" value="Calcineurin-like_PHP"/>
</dbReference>
<keyword evidence="3" id="KW-1185">Reference proteome</keyword>
<dbReference type="GO" id="GO:0016791">
    <property type="term" value="F:phosphatase activity"/>
    <property type="evidence" value="ECO:0007669"/>
    <property type="project" value="TreeGrafter"/>
</dbReference>
<dbReference type="GO" id="GO:0005737">
    <property type="term" value="C:cytoplasm"/>
    <property type="evidence" value="ECO:0007669"/>
    <property type="project" value="TreeGrafter"/>
</dbReference>
<dbReference type="KEGG" id="sbf:JCM31447_323100"/>
<gene>
    <name evidence="2" type="ORF">JCM31447_323100</name>
</gene>
<dbReference type="GO" id="GO:0006798">
    <property type="term" value="P:polyphosphate catabolic process"/>
    <property type="evidence" value="ECO:0007669"/>
    <property type="project" value="TreeGrafter"/>
</dbReference>
<name>A0A4V0P2F2_FLUSA</name>
<dbReference type="Proteomes" id="UP000291236">
    <property type="component" value="Chromosome"/>
</dbReference>
<reference evidence="2 3" key="1">
    <citation type="submission" date="2018-12" db="EMBL/GenBank/DDBJ databases">
        <title>Rubrispira sanarue gen. nov., sp., nov., a member of the order Silvanigrellales, isolated from a brackish lake in Hamamatsu Japan.</title>
        <authorList>
            <person name="Maejima Y."/>
            <person name="Iino T."/>
            <person name="Muraguchi Y."/>
            <person name="Fukuda K."/>
            <person name="Nojiri H."/>
            <person name="Ohkuma M."/>
            <person name="Moriuchi R."/>
            <person name="Dohra H."/>
            <person name="Kimbara K."/>
            <person name="Shintani M."/>
        </authorList>
    </citation>
    <scope>NUCLEOTIDE SEQUENCE [LARGE SCALE GENOMIC DNA]</scope>
    <source>
        <strain evidence="2 3">RF1110005</strain>
    </source>
</reference>
<dbReference type="PANTHER" id="PTHR42850">
    <property type="entry name" value="METALLOPHOSPHOESTERASE"/>
    <property type="match status" value="1"/>
</dbReference>